<feature type="domain" description="Symplekin/Pta1 N-terminal" evidence="2">
    <location>
        <begin position="27"/>
        <end position="239"/>
    </location>
</feature>
<feature type="region of interest" description="Disordered" evidence="1">
    <location>
        <begin position="256"/>
        <end position="290"/>
    </location>
</feature>
<dbReference type="KEGG" id="soe:110798491"/>
<name>A0A9R0K5L9_SPIOL</name>
<feature type="region of interest" description="Disordered" evidence="1">
    <location>
        <begin position="1225"/>
        <end position="1250"/>
    </location>
</feature>
<dbReference type="AlphaFoldDB" id="A0A9R0K5L9"/>
<dbReference type="InterPro" id="IPR011989">
    <property type="entry name" value="ARM-like"/>
</dbReference>
<dbReference type="GeneID" id="110798491"/>
<reference evidence="4" key="1">
    <citation type="journal article" date="2021" name="Nat. Commun.">
        <title>Genomic analyses provide insights into spinach domestication and the genetic basis of agronomic traits.</title>
        <authorList>
            <person name="Cai X."/>
            <person name="Sun X."/>
            <person name="Xu C."/>
            <person name="Sun H."/>
            <person name="Wang X."/>
            <person name="Ge C."/>
            <person name="Zhang Z."/>
            <person name="Wang Q."/>
            <person name="Fei Z."/>
            <person name="Jiao C."/>
            <person name="Wang Q."/>
        </authorList>
    </citation>
    <scope>NUCLEOTIDE SEQUENCE [LARGE SCALE GENOMIC DNA]</scope>
    <source>
        <strain evidence="4">cv. Varoflay</strain>
    </source>
</reference>
<reference evidence="5" key="2">
    <citation type="submission" date="2025-08" db="UniProtKB">
        <authorList>
            <consortium name="RefSeq"/>
        </authorList>
    </citation>
    <scope>IDENTIFICATION</scope>
    <source>
        <tissue evidence="5">Leaf</tissue>
    </source>
</reference>
<dbReference type="OrthoDB" id="331600at2759"/>
<dbReference type="Proteomes" id="UP000813463">
    <property type="component" value="Chromosome 4"/>
</dbReference>
<evidence type="ECO:0000259" key="3">
    <source>
        <dbReference type="Pfam" id="PF12295"/>
    </source>
</evidence>
<gene>
    <name evidence="5" type="primary">LOC110798491</name>
</gene>
<feature type="compositionally biased region" description="Polar residues" evidence="1">
    <location>
        <begin position="1236"/>
        <end position="1250"/>
    </location>
</feature>
<dbReference type="RefSeq" id="XP_021859359.1">
    <property type="nucleotide sequence ID" value="XM_022003667.2"/>
</dbReference>
<feature type="compositionally biased region" description="Basic and acidic residues" evidence="1">
    <location>
        <begin position="256"/>
        <end position="277"/>
    </location>
</feature>
<dbReference type="InterPro" id="IPR022075">
    <property type="entry name" value="Symplekin_C"/>
</dbReference>
<accession>A0A9R0K5L9</accession>
<organism evidence="4 5">
    <name type="scientific">Spinacia oleracea</name>
    <name type="common">Spinach</name>
    <dbReference type="NCBI Taxonomy" id="3562"/>
    <lineage>
        <taxon>Eukaryota</taxon>
        <taxon>Viridiplantae</taxon>
        <taxon>Streptophyta</taxon>
        <taxon>Embryophyta</taxon>
        <taxon>Tracheophyta</taxon>
        <taxon>Spermatophyta</taxon>
        <taxon>Magnoliopsida</taxon>
        <taxon>eudicotyledons</taxon>
        <taxon>Gunneridae</taxon>
        <taxon>Pentapetalae</taxon>
        <taxon>Caryophyllales</taxon>
        <taxon>Chenopodiaceae</taxon>
        <taxon>Chenopodioideae</taxon>
        <taxon>Anserineae</taxon>
        <taxon>Spinacia</taxon>
    </lineage>
</organism>
<dbReference type="PANTHER" id="PTHR47184">
    <property type="entry name" value="PHOSPHATIDYLINOSITOL 3-AND 4-KINASE FAMILY PROTEIN-RELATED"/>
    <property type="match status" value="1"/>
</dbReference>
<proteinExistence type="predicted"/>
<feature type="compositionally biased region" description="Basic and acidic residues" evidence="1">
    <location>
        <begin position="462"/>
        <end position="478"/>
    </location>
</feature>
<feature type="domain" description="Symplekin C-terminal" evidence="3">
    <location>
        <begin position="1010"/>
        <end position="1188"/>
    </location>
</feature>
<evidence type="ECO:0000313" key="4">
    <source>
        <dbReference type="Proteomes" id="UP000813463"/>
    </source>
</evidence>
<dbReference type="SUPFAM" id="SSF48371">
    <property type="entry name" value="ARM repeat"/>
    <property type="match status" value="1"/>
</dbReference>
<dbReference type="GO" id="GO:0005847">
    <property type="term" value="C:mRNA cleavage and polyadenylation specificity factor complex"/>
    <property type="evidence" value="ECO:0000318"/>
    <property type="project" value="GO_Central"/>
</dbReference>
<dbReference type="Pfam" id="PF12295">
    <property type="entry name" value="Symplekin_C"/>
    <property type="match status" value="1"/>
</dbReference>
<feature type="region of interest" description="Disordered" evidence="1">
    <location>
        <begin position="600"/>
        <end position="619"/>
    </location>
</feature>
<protein>
    <recommendedName>
        <fullName evidence="6">Symplekin C-terminal domain-containing protein</fullName>
    </recommendedName>
</protein>
<dbReference type="InterPro" id="IPR016024">
    <property type="entry name" value="ARM-type_fold"/>
</dbReference>
<evidence type="ECO:0008006" key="6">
    <source>
        <dbReference type="Google" id="ProtNLM"/>
    </source>
</evidence>
<sequence length="1250" mass="137133">MEETGLRVPEHSYMLVPQLLALLKDEDPGVARQAIVSGTKSFCSILQELAQQFHRHGKVERWAEEMWMHMIEFKDAVLSLVFEPAFVGTRLLALKFLETCILLLTSDASETERLTSGGKELRFNVSWLASGHPVLDAAKLISEANRLFTSLLDMLQSSSSLPGQLTITIVNCLASIARKRPEHYGQVLPLLLDFHSNSEIRGGHAASIQYSVRSALLGFLRCTHPVIIESRDRLVQELRLMSAGDAVDQVLRQVDKQMRNNERSSRDARVGKEEHSSTQRPLSGDSIKRKLLPVDNEEPDNVFEMASKRMRYTSNGKSPDLVQIHGSGDDNPVVNGISSEAPVVDNSVNPIEQMIAVIAALLAEGERASESLELLISQIHPDLLADIVITNMKHLPKTAPLAKQGILPSNSQSSSSVSAAQGADIMSLPVHSSLSAHSAIPAAVAVSSSLPDFSGSANLQVDARRDPRRDPRRLDPRRVAVPAEATLLPNAEEDTHVSSVFEGPASVNRSTSLTSALNTEPYSVPDAEVDGKSIRTLLVPEKEIMPKEEEADESKEFLSSSEFNVLVNGAHSPDPTVNESSITLTSLKMEPTDAASALTFQESEDDSPPASNTSACEDTCEDLPEVPSYVYLTEKQRQIVKKLAVERIVKSYKQLKDQEFSKTRMSLLARLVSWMGGDDLVTMMVQQDIVLDYRDQQGHDLVMHVLYHLHGLITIEVEQSSGAADLYEKFLLGVAKSLLDTLPASDKSFSRLLGEAPMLTDSVTRLLENLCYPDGSDMRGKDIRDDRVTQGLGAVWSLILGRPLNRQACLSIVLKCAVHSEDDTRAKAIRLVSNKLYQLNYVSETIEQYAKNMLLSAVDCTTDADASESICSGREVGVAEETSVTGPQLIDFGTSHAVSQAVASMSFPEAQRLISLYFSLCTKKPGLLQIVFDVYARAGKIVKQAIHRHIPILLRALGSSYSQLLRIISDPPMGSENLLMLVLQILSEQTTPPPDLISTVKHLYETKLKDATILIPMLSSLSKNEVLPIFPRLVDLPLDKFQQALAHILQGSAHTGPALTPAEVLVAIHDIVPEKEKIALKKVTDACSACFEQRTVFTQHVLAKALNQMVDRTPLPLLFMRTVIQAIDAFPTLVEFVMEVLSKLVSRQIWRMPKQWVGFLKCVSQTQPHSFHVLLKLPAPQLESALNKYSNLRGPLTAYSSQPSIKSSLPSSTLAVIGLASETHLSQPPPHLATPLHTSDTSSVRGATST</sequence>
<dbReference type="Gene3D" id="1.25.10.10">
    <property type="entry name" value="Leucine-rich Repeat Variant"/>
    <property type="match status" value="1"/>
</dbReference>
<evidence type="ECO:0000256" key="1">
    <source>
        <dbReference type="SAM" id="MobiDB-lite"/>
    </source>
</evidence>
<keyword evidence="4" id="KW-1185">Reference proteome</keyword>
<dbReference type="InterPro" id="IPR032460">
    <property type="entry name" value="Symplekin/Pta1_N"/>
</dbReference>
<feature type="region of interest" description="Disordered" evidence="1">
    <location>
        <begin position="455"/>
        <end position="479"/>
    </location>
</feature>
<evidence type="ECO:0000259" key="2">
    <source>
        <dbReference type="Pfam" id="PF11935"/>
    </source>
</evidence>
<evidence type="ECO:0000313" key="5">
    <source>
        <dbReference type="RefSeq" id="XP_021859359.1"/>
    </source>
</evidence>
<dbReference type="Pfam" id="PF11935">
    <property type="entry name" value="SYMPK_PTA1_N"/>
    <property type="match status" value="1"/>
</dbReference>
<dbReference type="PANTHER" id="PTHR47184:SF3">
    <property type="entry name" value="PHOSPHATIDYLINOSITOL 3-AND 4-KINASE FAMILY PROTEIN-RELATED"/>
    <property type="match status" value="1"/>
</dbReference>